<name>A0A4V2G776_9ACTN</name>
<dbReference type="EMBL" id="SHKY01000001">
    <property type="protein sequence ID" value="RZU51526.1"/>
    <property type="molecule type" value="Genomic_DNA"/>
</dbReference>
<evidence type="ECO:0000313" key="2">
    <source>
        <dbReference type="EMBL" id="RZU51526.1"/>
    </source>
</evidence>
<reference evidence="2 3" key="1">
    <citation type="submission" date="2019-02" db="EMBL/GenBank/DDBJ databases">
        <title>Sequencing the genomes of 1000 actinobacteria strains.</title>
        <authorList>
            <person name="Klenk H.-P."/>
        </authorList>
    </citation>
    <scope>NUCLEOTIDE SEQUENCE [LARGE SCALE GENOMIC DNA]</scope>
    <source>
        <strain evidence="2 3">DSM 45162</strain>
    </source>
</reference>
<dbReference type="InterPro" id="IPR003812">
    <property type="entry name" value="Fido"/>
</dbReference>
<accession>A0A4V2G776</accession>
<gene>
    <name evidence="2" type="ORF">EV385_3356</name>
</gene>
<dbReference type="AlphaFoldDB" id="A0A4V2G776"/>
<dbReference type="Proteomes" id="UP000292564">
    <property type="component" value="Unassembled WGS sequence"/>
</dbReference>
<proteinExistence type="predicted"/>
<feature type="domain" description="Fido" evidence="1">
    <location>
        <begin position="140"/>
        <end position="268"/>
    </location>
</feature>
<comment type="caution">
    <text evidence="2">The sequence shown here is derived from an EMBL/GenBank/DDBJ whole genome shotgun (WGS) entry which is preliminary data.</text>
</comment>
<sequence>MRAPTGQVVRGPARILSLASHFAHPPFRACFLRQPFSRYRLTVPATDPLAALLDLADVAPALTAARERVDQALRHRALRRQGGPVAAEISLRAAVASAALEGNRYDVEAVRAGTVTDPVVQGALRVAEALGGLVDLWPRAPRQVLAKLHVLAARGAVPDAELGRLVESPGLAQRLDGLAGLVAGNEQTPPLLLAAVVHAELLTLRPFPGPAGVVARAAARLTLIGRGLDARGLVAVESGHLAREPEYVGASGAYATGTPDGVRSWLRHYAAAVEAGAEEMVAVADAVLATPSPR</sequence>
<protein>
    <recommendedName>
        <fullName evidence="1">Fido domain-containing protein</fullName>
    </recommendedName>
</protein>
<evidence type="ECO:0000313" key="3">
    <source>
        <dbReference type="Proteomes" id="UP000292564"/>
    </source>
</evidence>
<organism evidence="2 3">
    <name type="scientific">Krasilnikovia cinnamomea</name>
    <dbReference type="NCBI Taxonomy" id="349313"/>
    <lineage>
        <taxon>Bacteria</taxon>
        <taxon>Bacillati</taxon>
        <taxon>Actinomycetota</taxon>
        <taxon>Actinomycetes</taxon>
        <taxon>Micromonosporales</taxon>
        <taxon>Micromonosporaceae</taxon>
        <taxon>Krasilnikovia</taxon>
    </lineage>
</organism>
<keyword evidence="3" id="KW-1185">Reference proteome</keyword>
<dbReference type="PROSITE" id="PS51459">
    <property type="entry name" value="FIDO"/>
    <property type="match status" value="1"/>
</dbReference>
<evidence type="ECO:0000259" key="1">
    <source>
        <dbReference type="PROSITE" id="PS51459"/>
    </source>
</evidence>